<dbReference type="PANTHER" id="PTHR35024">
    <property type="entry name" value="HYPOTHETICAL CYTOSOLIC PROTEIN"/>
    <property type="match status" value="1"/>
</dbReference>
<protein>
    <recommendedName>
        <fullName evidence="4">Polymer-forming cytoskeletal family protein</fullName>
    </recommendedName>
</protein>
<dbReference type="InterPro" id="IPR007607">
    <property type="entry name" value="BacA/B"/>
</dbReference>
<evidence type="ECO:0000313" key="2">
    <source>
        <dbReference type="EMBL" id="ETD25112.1"/>
    </source>
</evidence>
<evidence type="ECO:0000313" key="3">
    <source>
        <dbReference type="Proteomes" id="UP000018731"/>
    </source>
</evidence>
<dbReference type="PANTHER" id="PTHR35024:SF4">
    <property type="entry name" value="POLYMER-FORMING CYTOSKELETAL PROTEIN"/>
    <property type="match status" value="1"/>
</dbReference>
<dbReference type="EMBL" id="AZJI01000001">
    <property type="protein sequence ID" value="ETD25112.1"/>
    <property type="molecule type" value="Genomic_DNA"/>
</dbReference>
<dbReference type="eggNOG" id="COG1664">
    <property type="taxonomic scope" value="Bacteria"/>
</dbReference>
<reference evidence="2 3" key="1">
    <citation type="journal article" date="2014" name="Genome Announc.">
        <title>Draft genome sequences of six enterohepatic helicobacter species isolated from humans and one from rhesus macaques.</title>
        <authorList>
            <person name="Shen Z."/>
            <person name="Sheh A."/>
            <person name="Young S.K."/>
            <person name="Abouelliel A."/>
            <person name="Ward D.V."/>
            <person name="Earl A.M."/>
            <person name="Fox J.G."/>
        </authorList>
    </citation>
    <scope>NUCLEOTIDE SEQUENCE [LARGE SCALE GENOMIC DNA]</scope>
    <source>
        <strain evidence="2 3">MIT 99-5501</strain>
    </source>
</reference>
<dbReference type="STRING" id="1357400.HMPREF2086_00447"/>
<dbReference type="HOGENOM" id="CLU_072799_3_0_7"/>
<comment type="caution">
    <text evidence="2">The sequence shown here is derived from an EMBL/GenBank/DDBJ whole genome shotgun (WGS) entry which is preliminary data.</text>
</comment>
<dbReference type="OrthoDB" id="5327254at2"/>
<evidence type="ECO:0008006" key="4">
    <source>
        <dbReference type="Google" id="ProtNLM"/>
    </source>
</evidence>
<dbReference type="RefSeq" id="WP_023927132.1">
    <property type="nucleotide sequence ID" value="NZ_KI669454.1"/>
</dbReference>
<dbReference type="Proteomes" id="UP000018731">
    <property type="component" value="Unassembled WGS sequence"/>
</dbReference>
<organism evidence="2 3">
    <name type="scientific">Helicobacter macacae MIT 99-5501</name>
    <dbReference type="NCBI Taxonomy" id="1357400"/>
    <lineage>
        <taxon>Bacteria</taxon>
        <taxon>Pseudomonadati</taxon>
        <taxon>Campylobacterota</taxon>
        <taxon>Epsilonproteobacteria</taxon>
        <taxon>Campylobacterales</taxon>
        <taxon>Helicobacteraceae</taxon>
        <taxon>Helicobacter</taxon>
    </lineage>
</organism>
<accession>V8CDD5</accession>
<comment type="similarity">
    <text evidence="1">Belongs to the bactofilin family.</text>
</comment>
<name>V8CDD5_9HELI</name>
<keyword evidence="3" id="KW-1185">Reference proteome</keyword>
<evidence type="ECO:0000256" key="1">
    <source>
        <dbReference type="ARBA" id="ARBA00044755"/>
    </source>
</evidence>
<dbReference type="AlphaFoldDB" id="V8CDD5"/>
<gene>
    <name evidence="2" type="ORF">HMPREF2086_00447</name>
</gene>
<proteinExistence type="inferred from homology"/>
<sequence length="135" mass="14206">MAIFTSDDKQSNGVAAQKAGAATIIAQGTRIKGNITTDCHLHIDGEFEGKIDSKNTVMIGKNGQVDGEVYANKLVVSGKLKGLTESDTVEISSQGRFEGVITSTELVIEKKGVFIGESKIKGMQSATKNATSKSV</sequence>
<dbReference type="Pfam" id="PF04519">
    <property type="entry name" value="Bactofilin"/>
    <property type="match status" value="1"/>
</dbReference>
<dbReference type="PATRIC" id="fig|1357400.3.peg.602"/>